<proteinExistence type="predicted"/>
<dbReference type="GeneID" id="66056177"/>
<dbReference type="EMBL" id="CM008975">
    <property type="protein sequence ID" value="PNW72950.1"/>
    <property type="molecule type" value="Genomic_DNA"/>
</dbReference>
<feature type="compositionally biased region" description="Polar residues" evidence="1">
    <location>
        <begin position="12"/>
        <end position="23"/>
    </location>
</feature>
<protein>
    <submittedName>
        <fullName evidence="2">Uncharacterized protein</fullName>
    </submittedName>
</protein>
<evidence type="ECO:0000313" key="2">
    <source>
        <dbReference type="EMBL" id="PNW72950.1"/>
    </source>
</evidence>
<organism evidence="2 3">
    <name type="scientific">Chlamydomonas reinhardtii</name>
    <name type="common">Chlamydomonas smithii</name>
    <dbReference type="NCBI Taxonomy" id="3055"/>
    <lineage>
        <taxon>Eukaryota</taxon>
        <taxon>Viridiplantae</taxon>
        <taxon>Chlorophyta</taxon>
        <taxon>core chlorophytes</taxon>
        <taxon>Chlorophyceae</taxon>
        <taxon>CS clade</taxon>
        <taxon>Chlamydomonadales</taxon>
        <taxon>Chlamydomonadaceae</taxon>
        <taxon>Chlamydomonas</taxon>
    </lineage>
</organism>
<dbReference type="InParanoid" id="A0A2K3CXF6"/>
<reference evidence="2 3" key="1">
    <citation type="journal article" date="2007" name="Science">
        <title>The Chlamydomonas genome reveals the evolution of key animal and plant functions.</title>
        <authorList>
            <person name="Merchant S.S."/>
            <person name="Prochnik S.E."/>
            <person name="Vallon O."/>
            <person name="Harris E.H."/>
            <person name="Karpowicz S.J."/>
            <person name="Witman G.B."/>
            <person name="Terry A."/>
            <person name="Salamov A."/>
            <person name="Fritz-Laylin L.K."/>
            <person name="Marechal-Drouard L."/>
            <person name="Marshall W.F."/>
            <person name="Qu L.H."/>
            <person name="Nelson D.R."/>
            <person name="Sanderfoot A.A."/>
            <person name="Spalding M.H."/>
            <person name="Kapitonov V.V."/>
            <person name="Ren Q."/>
            <person name="Ferris P."/>
            <person name="Lindquist E."/>
            <person name="Shapiro H."/>
            <person name="Lucas S.M."/>
            <person name="Grimwood J."/>
            <person name="Schmutz J."/>
            <person name="Cardol P."/>
            <person name="Cerutti H."/>
            <person name="Chanfreau G."/>
            <person name="Chen C.L."/>
            <person name="Cognat V."/>
            <person name="Croft M.T."/>
            <person name="Dent R."/>
            <person name="Dutcher S."/>
            <person name="Fernandez E."/>
            <person name="Fukuzawa H."/>
            <person name="Gonzalez-Ballester D."/>
            <person name="Gonzalez-Halphen D."/>
            <person name="Hallmann A."/>
            <person name="Hanikenne M."/>
            <person name="Hippler M."/>
            <person name="Inwood W."/>
            <person name="Jabbari K."/>
            <person name="Kalanon M."/>
            <person name="Kuras R."/>
            <person name="Lefebvre P.A."/>
            <person name="Lemaire S.D."/>
            <person name="Lobanov A.V."/>
            <person name="Lohr M."/>
            <person name="Manuell A."/>
            <person name="Meier I."/>
            <person name="Mets L."/>
            <person name="Mittag M."/>
            <person name="Mittelmeier T."/>
            <person name="Moroney J.V."/>
            <person name="Moseley J."/>
            <person name="Napoli C."/>
            <person name="Nedelcu A.M."/>
            <person name="Niyogi K."/>
            <person name="Novoselov S.V."/>
            <person name="Paulsen I.T."/>
            <person name="Pazour G."/>
            <person name="Purton S."/>
            <person name="Ral J.P."/>
            <person name="Riano-Pachon D.M."/>
            <person name="Riekhof W."/>
            <person name="Rymarquis L."/>
            <person name="Schroda M."/>
            <person name="Stern D."/>
            <person name="Umen J."/>
            <person name="Willows R."/>
            <person name="Wilson N."/>
            <person name="Zimmer S.L."/>
            <person name="Allmer J."/>
            <person name="Balk J."/>
            <person name="Bisova K."/>
            <person name="Chen C.J."/>
            <person name="Elias M."/>
            <person name="Gendler K."/>
            <person name="Hauser C."/>
            <person name="Lamb M.R."/>
            <person name="Ledford H."/>
            <person name="Long J.C."/>
            <person name="Minagawa J."/>
            <person name="Page M.D."/>
            <person name="Pan J."/>
            <person name="Pootakham W."/>
            <person name="Roje S."/>
            <person name="Rose A."/>
            <person name="Stahlberg E."/>
            <person name="Terauchi A.M."/>
            <person name="Yang P."/>
            <person name="Ball S."/>
            <person name="Bowler C."/>
            <person name="Dieckmann C.L."/>
            <person name="Gladyshev V.N."/>
            <person name="Green P."/>
            <person name="Jorgensen R."/>
            <person name="Mayfield S."/>
            <person name="Mueller-Roeber B."/>
            <person name="Rajamani S."/>
            <person name="Sayre R.T."/>
            <person name="Brokstein P."/>
            <person name="Dubchak I."/>
            <person name="Goodstein D."/>
            <person name="Hornick L."/>
            <person name="Huang Y.W."/>
            <person name="Jhaveri J."/>
            <person name="Luo Y."/>
            <person name="Martinez D."/>
            <person name="Ngau W.C."/>
            <person name="Otillar B."/>
            <person name="Poliakov A."/>
            <person name="Porter A."/>
            <person name="Szajkowski L."/>
            <person name="Werner G."/>
            <person name="Zhou K."/>
            <person name="Grigoriev I.V."/>
            <person name="Rokhsar D.S."/>
            <person name="Grossman A.R."/>
        </authorList>
    </citation>
    <scope>NUCLEOTIDE SEQUENCE [LARGE SCALE GENOMIC DNA]</scope>
    <source>
        <strain evidence="3">CC-503</strain>
    </source>
</reference>
<dbReference type="KEGG" id="cre:CHLRE_14g612976v5"/>
<evidence type="ECO:0000256" key="1">
    <source>
        <dbReference type="SAM" id="MobiDB-lite"/>
    </source>
</evidence>
<dbReference type="RefSeq" id="XP_042916701.1">
    <property type="nucleotide sequence ID" value="XM_043070028.1"/>
</dbReference>
<name>A0A2K3CXF6_CHLRE</name>
<dbReference type="Gramene" id="PNW72950">
    <property type="protein sequence ID" value="PNW72950"/>
    <property type="gene ID" value="CHLRE_14g612976v5"/>
</dbReference>
<dbReference type="Proteomes" id="UP000006906">
    <property type="component" value="Chromosome 14"/>
</dbReference>
<accession>A0A2K3CXF6</accession>
<gene>
    <name evidence="2" type="ORF">CHLRE_14g612976v5</name>
</gene>
<dbReference type="AlphaFoldDB" id="A0A2K3CXF6"/>
<sequence length="59" mass="6090">MYGGSESVGDSGENSLTSGTPSIHPQDPPHGEARTAVVGLSDCGFNTLARLCKLRASRT</sequence>
<evidence type="ECO:0000313" key="3">
    <source>
        <dbReference type="Proteomes" id="UP000006906"/>
    </source>
</evidence>
<keyword evidence="3" id="KW-1185">Reference proteome</keyword>
<feature type="region of interest" description="Disordered" evidence="1">
    <location>
        <begin position="1"/>
        <end position="34"/>
    </location>
</feature>